<keyword evidence="2" id="KW-1185">Reference proteome</keyword>
<gene>
    <name evidence="1" type="ORF">PoB_003768500</name>
</gene>
<organism evidence="1 2">
    <name type="scientific">Plakobranchus ocellatus</name>
    <dbReference type="NCBI Taxonomy" id="259542"/>
    <lineage>
        <taxon>Eukaryota</taxon>
        <taxon>Metazoa</taxon>
        <taxon>Spiralia</taxon>
        <taxon>Lophotrochozoa</taxon>
        <taxon>Mollusca</taxon>
        <taxon>Gastropoda</taxon>
        <taxon>Heterobranchia</taxon>
        <taxon>Euthyneura</taxon>
        <taxon>Panpulmonata</taxon>
        <taxon>Sacoglossa</taxon>
        <taxon>Placobranchoidea</taxon>
        <taxon>Plakobranchidae</taxon>
        <taxon>Plakobranchus</taxon>
    </lineage>
</organism>
<comment type="caution">
    <text evidence="1">The sequence shown here is derived from an EMBL/GenBank/DDBJ whole genome shotgun (WGS) entry which is preliminary data.</text>
</comment>
<evidence type="ECO:0000313" key="2">
    <source>
        <dbReference type="Proteomes" id="UP000735302"/>
    </source>
</evidence>
<proteinExistence type="predicted"/>
<dbReference type="EMBL" id="BLXT01004229">
    <property type="protein sequence ID" value="GFO11180.1"/>
    <property type="molecule type" value="Genomic_DNA"/>
</dbReference>
<dbReference type="AlphaFoldDB" id="A0AAV4AV83"/>
<sequence>MYTRITREDLSVSSHPVYTMPLVVIIADDSNYAVLLFNMRYSSPSVDLFMSQGAAGEAPVDVSTSLSLGGANTLHGFYGAMTGALPAPSLQQQSGFSLKKIGPTRVNASPSRFAF</sequence>
<dbReference type="Proteomes" id="UP000735302">
    <property type="component" value="Unassembled WGS sequence"/>
</dbReference>
<accession>A0AAV4AV83</accession>
<evidence type="ECO:0000313" key="1">
    <source>
        <dbReference type="EMBL" id="GFO11180.1"/>
    </source>
</evidence>
<name>A0AAV4AV83_9GAST</name>
<protein>
    <submittedName>
        <fullName evidence="1">Uncharacterized protein</fullName>
    </submittedName>
</protein>
<reference evidence="1 2" key="1">
    <citation type="journal article" date="2021" name="Elife">
        <title>Chloroplast acquisition without the gene transfer in kleptoplastic sea slugs, Plakobranchus ocellatus.</title>
        <authorList>
            <person name="Maeda T."/>
            <person name="Takahashi S."/>
            <person name="Yoshida T."/>
            <person name="Shimamura S."/>
            <person name="Takaki Y."/>
            <person name="Nagai Y."/>
            <person name="Toyoda A."/>
            <person name="Suzuki Y."/>
            <person name="Arimoto A."/>
            <person name="Ishii H."/>
            <person name="Satoh N."/>
            <person name="Nishiyama T."/>
            <person name="Hasebe M."/>
            <person name="Maruyama T."/>
            <person name="Minagawa J."/>
            <person name="Obokata J."/>
            <person name="Shigenobu S."/>
        </authorList>
    </citation>
    <scope>NUCLEOTIDE SEQUENCE [LARGE SCALE GENOMIC DNA]</scope>
</reference>